<proteinExistence type="predicted"/>
<comment type="caution">
    <text evidence="1">The sequence shown here is derived from an EMBL/GenBank/DDBJ whole genome shotgun (WGS) entry which is preliminary data.</text>
</comment>
<dbReference type="EMBL" id="CM020618">
    <property type="protein sequence ID" value="KAK1858927.1"/>
    <property type="molecule type" value="Genomic_DNA"/>
</dbReference>
<evidence type="ECO:0000313" key="2">
    <source>
        <dbReference type="Proteomes" id="UP000798662"/>
    </source>
</evidence>
<evidence type="ECO:0000313" key="1">
    <source>
        <dbReference type="EMBL" id="KAK1858927.1"/>
    </source>
</evidence>
<reference evidence="1" key="1">
    <citation type="submission" date="2019-11" db="EMBL/GenBank/DDBJ databases">
        <title>Nori genome reveals adaptations in red seaweeds to the harsh intertidal environment.</title>
        <authorList>
            <person name="Wang D."/>
            <person name="Mao Y."/>
        </authorList>
    </citation>
    <scope>NUCLEOTIDE SEQUENCE</scope>
    <source>
        <tissue evidence="1">Gametophyte</tissue>
    </source>
</reference>
<name>A0ACC3BN62_PYRYE</name>
<organism evidence="1 2">
    <name type="scientific">Pyropia yezoensis</name>
    <name type="common">Susabi-nori</name>
    <name type="synonym">Porphyra yezoensis</name>
    <dbReference type="NCBI Taxonomy" id="2788"/>
    <lineage>
        <taxon>Eukaryota</taxon>
        <taxon>Rhodophyta</taxon>
        <taxon>Bangiophyceae</taxon>
        <taxon>Bangiales</taxon>
        <taxon>Bangiaceae</taxon>
        <taxon>Pyropia</taxon>
    </lineage>
</organism>
<keyword evidence="2" id="KW-1185">Reference proteome</keyword>
<sequence length="247" mass="26904">MMASSMAFVAGAPAKPPSSSGTVGGRPAMNPYRMLGVGEDATYEEVEAAVARLSIKYGQDQKKLMQLAVSKDKIFEDRLAQRMSGSFKGKVKVSPYERAVVKKPLFTIPEWARNSVALPTKKYLKRTSLLMGIFVGLGFLTPTLASSCMAMAFISAAGFLFNRGLPEVVRDDFGNAGEVRPVQNKVVLKTILINLAMGGVFFGLGQLYLLHLPLPSWCLPDSFMNAMVVLGLWLSCLLFQVQDVDLV</sequence>
<dbReference type="Proteomes" id="UP000798662">
    <property type="component" value="Chromosome 1"/>
</dbReference>
<gene>
    <name evidence="1" type="ORF">I4F81_001526</name>
</gene>
<protein>
    <submittedName>
        <fullName evidence="1">Uncharacterized protein</fullName>
    </submittedName>
</protein>
<accession>A0ACC3BN62</accession>